<evidence type="ECO:0000259" key="1">
    <source>
        <dbReference type="PROSITE" id="PS51233"/>
    </source>
</evidence>
<name>A0A8B6HNF8_MYTGA</name>
<dbReference type="Pfam" id="PF00094">
    <property type="entry name" value="VWD"/>
    <property type="match status" value="1"/>
</dbReference>
<dbReference type="Proteomes" id="UP000596742">
    <property type="component" value="Unassembled WGS sequence"/>
</dbReference>
<feature type="domain" description="VWFD" evidence="1">
    <location>
        <begin position="2595"/>
        <end position="2757"/>
    </location>
</feature>
<proteinExistence type="predicted"/>
<dbReference type="InterPro" id="IPR001846">
    <property type="entry name" value="VWF_type-D"/>
</dbReference>
<protein>
    <recommendedName>
        <fullName evidence="1">VWFD domain-containing protein</fullName>
    </recommendedName>
</protein>
<dbReference type="PANTHER" id="PTHR37860">
    <property type="entry name" value="AGAP008810-PA"/>
    <property type="match status" value="1"/>
</dbReference>
<evidence type="ECO:0000313" key="3">
    <source>
        <dbReference type="Proteomes" id="UP000596742"/>
    </source>
</evidence>
<dbReference type="OrthoDB" id="6484170at2759"/>
<reference evidence="2" key="1">
    <citation type="submission" date="2018-11" db="EMBL/GenBank/DDBJ databases">
        <authorList>
            <person name="Alioto T."/>
            <person name="Alioto T."/>
        </authorList>
    </citation>
    <scope>NUCLEOTIDE SEQUENCE</scope>
</reference>
<keyword evidence="3" id="KW-1185">Reference proteome</keyword>
<organism evidence="2 3">
    <name type="scientific">Mytilus galloprovincialis</name>
    <name type="common">Mediterranean mussel</name>
    <dbReference type="NCBI Taxonomy" id="29158"/>
    <lineage>
        <taxon>Eukaryota</taxon>
        <taxon>Metazoa</taxon>
        <taxon>Spiralia</taxon>
        <taxon>Lophotrochozoa</taxon>
        <taxon>Mollusca</taxon>
        <taxon>Bivalvia</taxon>
        <taxon>Autobranchia</taxon>
        <taxon>Pteriomorphia</taxon>
        <taxon>Mytilida</taxon>
        <taxon>Mytiloidea</taxon>
        <taxon>Mytilidae</taxon>
        <taxon>Mytilinae</taxon>
        <taxon>Mytilus</taxon>
    </lineage>
</organism>
<dbReference type="PANTHER" id="PTHR37860:SF1">
    <property type="match status" value="1"/>
</dbReference>
<dbReference type="PROSITE" id="PS51233">
    <property type="entry name" value="VWFD"/>
    <property type="match status" value="1"/>
</dbReference>
<comment type="caution">
    <text evidence="2">The sequence shown here is derived from an EMBL/GenBank/DDBJ whole genome shotgun (WGS) entry which is preliminary data.</text>
</comment>
<dbReference type="EMBL" id="UYJE01010303">
    <property type="protein sequence ID" value="VDI81964.1"/>
    <property type="molecule type" value="Genomic_DNA"/>
</dbReference>
<accession>A0A8B6HNF8</accession>
<gene>
    <name evidence="2" type="ORF">MGAL_10B092382A</name>
</gene>
<dbReference type="SMART" id="SM00216">
    <property type="entry name" value="VWD"/>
    <property type="match status" value="1"/>
</dbReference>
<evidence type="ECO:0000313" key="2">
    <source>
        <dbReference type="EMBL" id="VDI81964.1"/>
    </source>
</evidence>
<sequence>MDDITVLFVHKGKSTSFKTKAKIGWGKKEEIEGDLTFNFIKNLKADVSISTPFKSIRKMSAFVTHDGNLRDFKCQSELKIGKNVWGANVKSTVDPKLVTELTVNTPHEGYEKMRASYTHNGQLSNFKCHLEVSKNKKDIIGDLQFTSQPLILSATLQTPARLNNFRTQAEITYSDSKTITLDTSVSTNDRLTVSVDIKTPFQEYEEMTAKLSHSGTSNNFASRLETLLQKKRSQLDVSFSSLGPIEGKFTLLTPKYEPVRMSLSHSFESSLNNQVSLTYGRKDILNSRISYQREPKMNGEATFISSFTPDMSASFEHSGNLRRCVSNIKGAYGKKSAQADLNLSTDDDLSVRLNMRTPLDILRSGELNINHKGQLDDFESTADIDINSQKINGIVKFSSNNGIQGRATLTTPYEMIRSAEMSFKHSGQLRDFECSGEYVQDGKRSEGQLTLRTSRGINARAFLKTPYTKDITLKVNHEGEIRRFLSNGELSYGYKTGSAQVSVDVVRDIRISGFLKSPFSSDVVISTETYGQLMDFTSVSQLTYSGQKQHELEISFNAEGSIKTWRTNFDGAYNKKKITGKFSFSAPKGIQERTEATGQIETPISEPVSFSFMFSSDKEQRNTYGFQTKAELTYSGRKQHAVLANFEHAGTLKAFTTSTDVTYNTGKSAVQVSFESNLNIEGKATLKTPFMDDIILSFGHTGHPLNFKTQAELTHSGRKQHAVLVNFKHTGALKAFTTSADITYNTKTASVQVSLESELTIEGRATVKTPFTDDIILSIGHNGQPLNFKTQADLTYSGRKQHDISVTFSHDGLLKKFSTSSNIVYNTKRVTGSVSFDSTNGVQSTISLNTPLTKDLRVSFSHNGKLIDFNNQFDVTYGGSRMYVVTTDFKFDGELKKFQSSGSVTYNGKTISSDVNLDILNDPEGTVTLRTPFTDDITVSFSHQGVLHNFISHGEIGYKGRKQHEANIVLQNDDKRVFVELSYNTKVASVEATLEKSTGIKGRMEIKSPYTKDIELEVNHRGEMLNFKTKGEITISGKKEHEVYAAFEHNGDMTNFRTSGAASYNTKRVSSELQFDSTDGIKTKGSLKTPFTNDIEIIIDHKGSPSHFKSQADISYSGSKQHEAVITFGGSGKLQKFQFSGDATYNGKKVTTSAETDFTRGIKLEARISTPFTDDMEIFIDNQGTSTEVSTELRSHASATYSGSKQHEIISTFKRSGTLKQFQVSGEVQYNDKRSALTFDMDTTSKLSANVALQSPISKNIQLEISFDGKIENLKTKAGLQYGEEKHELLSNFDLDLPNGLEIDIDIQSPIRNMKASVSHEFKGTSKNFRSNIKLTLNDKEINSKTNFDISSGLEITLETPFSGYERNTALLTFSNVQSLISGKAVAKIGKHKTQLNGKIDTSTDFEVIINGNGGLHAFRYESSVSYGQERVRGEVNHEWSSEAIKGNMLLSTPILEDIKIEYDVNGNPKSFGTTVRASIGNMNGIEEITTVRLGEMSIVFDTTLKTTLSGNVKSSQLKFSHDGSISSFKTNIEATHADKTIKADASFKHLPSIEGSLSLQTPFEKLRDVNIKIEHTGSVKSFTTIGSLQYAPDKKIEGNARFTMYRPESMYLNVELQTPFTVIPHLNGRYRHNFKTASLTSSVYLTLSENNPLIHGNLKITQEMIDISLNTPQNRYSVNADMKMEGDNFSLSGNAANGENKIILAMEKTPSSININLDTPIKGYERTQIKASASRKPYHAALNIQTSYLFDIEFDARLTGQRFDELDGSLTLKTGLYNLRNIRISMKNDKNFGELKSHVEAFLTERNGITIDASITKTDCSLTVSTPWESFRTANGYVKFDWSSKTNHLVVATNMKINKQTLYDVDFEMDAEKRKEITLIINVNEPRQMRFELNKLFTSETYMLVNWNKEDRDSSCRMDVKFNSDWSDKKQIASYRGVCGSKSYSIGASYHRPDESPKIVLFIEKDDIRTHGIETIFGKNGQAKYTLQLPSRTVVLSTVSSGYGLSSQVFDFSWDAERDQNKRVVIKTRSGGDELSLGLEMPSLGKDLQLDYKMLIGSGNVIYDGRTAFRYSKDSRKTFTLSSKLEDVSGRGENYKFLLGISHPYTTVDIQTKAIIGKSNDKLSADFDIKYLTARRQTKNIALITEIDKLKRQLNIQVRSPIKTMKIDARVETSPFKLTMKNLYDDTKPINTELTVDPNDGSLDFNMNYDIKNPDKTLHVTAKFSDEKGISAELFRNVNQKKTVDSLLNLRLKTSKILHTRVHWRPSIISDLKAELTKRIEEYGIRSAMAVEESSDEINKEILYKRRLFQAAYTEEIKSYADAINDKLSELRTLKAENAFYLQDICNSVDTTMNRIGEYAEDLNEAWGRCPVKHTIDEYMTSLEQLQQRLDAYSKDTYINMGGQFNSLSTNSYQRLLDYKNSVGNHQTVVNLKSKYNSYMDQLKNMKLNEQWSNVANQYTSSIYNIREGINQRLVNSLPTPMYNMGSSAYKYWEFEENVNALVDKIFDELKKDATKEMSVLKEIFGNVLKSKVIKYDILNGDIEVDLYLPVDVHTLSSLKDISLRQYIPDMSFPTPKLNFLGSVEDYIPHMSWTASAKVHGRHFTTFDGQEFDFSGRCSYVLARDYVDGNFSIIMNYLGRQKKKLILTSHQQNVQLSPNGKVSVDGVVMDLPYRSSEFAVFSEDGKVFIEGRGFQVKSDPTVNMVDIDLSKWYFGKTGGLLGTLNHERYDDMIMPNKQITSDAFALGNAWQVQDRC</sequence>